<feature type="domain" description="PPM-type phosphatase" evidence="1">
    <location>
        <begin position="2"/>
        <end position="246"/>
    </location>
</feature>
<dbReference type="PANTHER" id="PTHR13832:SF860">
    <property type="entry name" value="PROTEIN PHOSPHATASE PHPP"/>
    <property type="match status" value="1"/>
</dbReference>
<name>A0AAJ1Q7E5_9LACT</name>
<dbReference type="InterPro" id="IPR036457">
    <property type="entry name" value="PPM-type-like_dom_sf"/>
</dbReference>
<dbReference type="EMBL" id="JASOOE010000027">
    <property type="protein sequence ID" value="MDK7188114.1"/>
    <property type="molecule type" value="Genomic_DNA"/>
</dbReference>
<reference evidence="2" key="1">
    <citation type="submission" date="2023-05" db="EMBL/GenBank/DDBJ databases">
        <title>Cataloging the Phylogenetic Diversity of Human Bladder Bacteria.</title>
        <authorList>
            <person name="Du J."/>
        </authorList>
    </citation>
    <scope>NUCLEOTIDE SEQUENCE</scope>
    <source>
        <strain evidence="2">UMB1231</strain>
    </source>
</reference>
<dbReference type="NCBIfam" id="NF033484">
    <property type="entry name" value="Stp1_PP2C_phos"/>
    <property type="match status" value="1"/>
</dbReference>
<protein>
    <submittedName>
        <fullName evidence="2">Stp1/IreP family PP2C-type Ser/Thr phosphatase</fullName>
    </submittedName>
</protein>
<evidence type="ECO:0000259" key="1">
    <source>
        <dbReference type="PROSITE" id="PS51746"/>
    </source>
</evidence>
<dbReference type="RefSeq" id="WP_070608473.1">
    <property type="nucleotide sequence ID" value="NZ_JASOOE010000027.1"/>
</dbReference>
<proteinExistence type="predicted"/>
<dbReference type="GO" id="GO:0004722">
    <property type="term" value="F:protein serine/threonine phosphatase activity"/>
    <property type="evidence" value="ECO:0007669"/>
    <property type="project" value="InterPro"/>
</dbReference>
<dbReference type="AlphaFoldDB" id="A0AAJ1Q7E5"/>
<evidence type="ECO:0000313" key="3">
    <source>
        <dbReference type="Proteomes" id="UP001229251"/>
    </source>
</evidence>
<gene>
    <name evidence="2" type="ORF">QP433_09040</name>
</gene>
<dbReference type="InterPro" id="IPR015655">
    <property type="entry name" value="PP2C"/>
</dbReference>
<dbReference type="Proteomes" id="UP001229251">
    <property type="component" value="Unassembled WGS sequence"/>
</dbReference>
<dbReference type="PANTHER" id="PTHR13832">
    <property type="entry name" value="PROTEIN PHOSPHATASE 2C"/>
    <property type="match status" value="1"/>
</dbReference>
<dbReference type="Pfam" id="PF13672">
    <property type="entry name" value="PP2C_2"/>
    <property type="match status" value="1"/>
</dbReference>
<dbReference type="Gene3D" id="3.60.40.10">
    <property type="entry name" value="PPM-type phosphatase domain"/>
    <property type="match status" value="1"/>
</dbReference>
<evidence type="ECO:0000313" key="2">
    <source>
        <dbReference type="EMBL" id="MDK7188114.1"/>
    </source>
</evidence>
<comment type="caution">
    <text evidence="2">The sequence shown here is derived from an EMBL/GenBank/DDBJ whole genome shotgun (WGS) entry which is preliminary data.</text>
</comment>
<dbReference type="CDD" id="cd00143">
    <property type="entry name" value="PP2Cc"/>
    <property type="match status" value="1"/>
</dbReference>
<dbReference type="PROSITE" id="PS51746">
    <property type="entry name" value="PPM_2"/>
    <property type="match status" value="1"/>
</dbReference>
<organism evidence="2 3">
    <name type="scientific">Facklamia hominis</name>
    <dbReference type="NCBI Taxonomy" id="178214"/>
    <lineage>
        <taxon>Bacteria</taxon>
        <taxon>Bacillati</taxon>
        <taxon>Bacillota</taxon>
        <taxon>Bacilli</taxon>
        <taxon>Lactobacillales</taxon>
        <taxon>Aerococcaceae</taxon>
        <taxon>Facklamia</taxon>
    </lineage>
</organism>
<dbReference type="SMART" id="SM00331">
    <property type="entry name" value="PP2C_SIG"/>
    <property type="match status" value="1"/>
</dbReference>
<dbReference type="InterPro" id="IPR001932">
    <property type="entry name" value="PPM-type_phosphatase-like_dom"/>
</dbReference>
<dbReference type="SMART" id="SM00332">
    <property type="entry name" value="PP2Cc"/>
    <property type="match status" value="1"/>
</dbReference>
<dbReference type="SUPFAM" id="SSF81606">
    <property type="entry name" value="PP2C-like"/>
    <property type="match status" value="1"/>
</dbReference>
<accession>A0AAJ1Q7E5</accession>
<sequence length="257" mass="28480">MEIVVHTHIGKKRTSNQDYADYFVSPGKQALLILCDGVGGNLAGDVASKKTTEFIGQHFLTLKDPLDLVQMKDWLQVIMSQVNQYISLEAQNNEDQHGMGTTLVLATQVEDQLLVAHVGDSRAYAYNNQGQLIRLTDDHSLVNELIRSGQITPEEGINHPRRNVVTQSIGQPVDLKTEVNNFSVEDLRLLLLCSDGLNTMVSDEEIQAIIHSTIDLSDLDYLADRLIEAANEAGGLDNITLILAKEFRISGEEECHD</sequence>